<feature type="region of interest" description="Disordered" evidence="1">
    <location>
        <begin position="1"/>
        <end position="21"/>
    </location>
</feature>
<accession>A0A4D4KQX1</accession>
<dbReference type="AlphaFoldDB" id="A0A4D4KQX1"/>
<gene>
    <name evidence="2" type="ORF">SANT12839_091550</name>
</gene>
<dbReference type="EMBL" id="BJHV01000001">
    <property type="protein sequence ID" value="GDY48273.1"/>
    <property type="molecule type" value="Genomic_DNA"/>
</dbReference>
<comment type="caution">
    <text evidence="2">The sequence shown here is derived from an EMBL/GenBank/DDBJ whole genome shotgun (WGS) entry which is preliminary data.</text>
</comment>
<evidence type="ECO:0000313" key="2">
    <source>
        <dbReference type="EMBL" id="GDY48273.1"/>
    </source>
</evidence>
<name>A0A4D4KQX1_9ACTN</name>
<proteinExistence type="predicted"/>
<organism evidence="2 3">
    <name type="scientific">Streptomyces antimycoticus</name>
    <dbReference type="NCBI Taxonomy" id="68175"/>
    <lineage>
        <taxon>Bacteria</taxon>
        <taxon>Bacillati</taxon>
        <taxon>Actinomycetota</taxon>
        <taxon>Actinomycetes</taxon>
        <taxon>Kitasatosporales</taxon>
        <taxon>Streptomycetaceae</taxon>
        <taxon>Streptomyces</taxon>
        <taxon>Streptomyces violaceusniger group</taxon>
    </lineage>
</organism>
<evidence type="ECO:0000313" key="3">
    <source>
        <dbReference type="Proteomes" id="UP000299290"/>
    </source>
</evidence>
<keyword evidence="3" id="KW-1185">Reference proteome</keyword>
<evidence type="ECO:0000256" key="1">
    <source>
        <dbReference type="SAM" id="MobiDB-lite"/>
    </source>
</evidence>
<reference evidence="2 3" key="1">
    <citation type="journal article" date="2020" name="Int. J. Syst. Evol. Microbiol.">
        <title>Reclassification of Streptomyces castelarensis and Streptomyces sporoclivatus as later heterotypic synonyms of Streptomyces antimycoticus.</title>
        <authorList>
            <person name="Komaki H."/>
            <person name="Tamura T."/>
        </authorList>
    </citation>
    <scope>NUCLEOTIDE SEQUENCE [LARGE SCALE GENOMIC DNA]</scope>
    <source>
        <strain evidence="2 3">NBRC 12839</strain>
    </source>
</reference>
<protein>
    <submittedName>
        <fullName evidence="2">Uncharacterized protein</fullName>
    </submittedName>
</protein>
<dbReference type="Proteomes" id="UP000299290">
    <property type="component" value="Unassembled WGS sequence"/>
</dbReference>
<sequence length="77" mass="7823">MVTAHATTEGPRSAWSVEPDLGKPDLEGQVFVAAAAQERGQAAGTCRAQSGPAFAQVGQELAFGVREVLGATPGRTG</sequence>